<evidence type="ECO:0000259" key="7">
    <source>
        <dbReference type="Pfam" id="PF00135"/>
    </source>
</evidence>
<evidence type="ECO:0000256" key="5">
    <source>
        <dbReference type="ARBA" id="ARBA00023180"/>
    </source>
</evidence>
<feature type="signal peptide" evidence="6">
    <location>
        <begin position="1"/>
        <end position="23"/>
    </location>
</feature>
<evidence type="ECO:0000313" key="8">
    <source>
        <dbReference type="EMBL" id="JAB58873.1"/>
    </source>
</evidence>
<proteinExistence type="evidence at transcript level"/>
<keyword evidence="2" id="KW-0719">Serine esterase</keyword>
<dbReference type="GO" id="GO:0052689">
    <property type="term" value="F:carboxylic ester hydrolase activity"/>
    <property type="evidence" value="ECO:0007669"/>
    <property type="project" value="UniProtKB-KW"/>
</dbReference>
<evidence type="ECO:0000256" key="6">
    <source>
        <dbReference type="RuleBase" id="RU361235"/>
    </source>
</evidence>
<keyword evidence="3 6" id="KW-0378">Hydrolase</keyword>
<dbReference type="EC" id="3.1.1.-" evidence="6"/>
<dbReference type="Gene3D" id="3.40.50.1820">
    <property type="entry name" value="alpha/beta hydrolase"/>
    <property type="match status" value="1"/>
</dbReference>
<dbReference type="Pfam" id="PF00135">
    <property type="entry name" value="COesterase"/>
    <property type="match status" value="1"/>
</dbReference>
<accession>U5EXE1</accession>
<dbReference type="CDD" id="cd00312">
    <property type="entry name" value="Esterase_lipase"/>
    <property type="match status" value="1"/>
</dbReference>
<dbReference type="SUPFAM" id="SSF53474">
    <property type="entry name" value="alpha/beta-Hydrolases"/>
    <property type="match status" value="1"/>
</dbReference>
<evidence type="ECO:0000256" key="4">
    <source>
        <dbReference type="ARBA" id="ARBA00023157"/>
    </source>
</evidence>
<keyword evidence="6" id="KW-0732">Signal</keyword>
<dbReference type="InterPro" id="IPR002018">
    <property type="entry name" value="CarbesteraseB"/>
</dbReference>
<dbReference type="InterPro" id="IPR029058">
    <property type="entry name" value="AB_hydrolase_fold"/>
</dbReference>
<evidence type="ECO:0000256" key="2">
    <source>
        <dbReference type="ARBA" id="ARBA00022487"/>
    </source>
</evidence>
<feature type="domain" description="Carboxylesterase type B" evidence="7">
    <location>
        <begin position="29"/>
        <end position="504"/>
    </location>
</feature>
<keyword evidence="5" id="KW-0325">Glycoprotein</keyword>
<keyword evidence="4" id="KW-1015">Disulfide bond</keyword>
<dbReference type="InterPro" id="IPR019826">
    <property type="entry name" value="Carboxylesterase_B_AS"/>
</dbReference>
<sequence>MFSFKKHLFILICYNLVNFQVFADDSDVLVSIDSGILRGLNREFYYSFEGIPYAEPPVGELRFQVSVLYERKWNGIRNATVPAPLCLQWSHLQSPPNRLIGDEDCLYLNVYTPTLDGKKEKLPVLINIHGGAFMFGEPAYGADVILKQNMILVSFTYRVGPLGFLSTEDDVISGNFGLKDQLLVLKWVQKNIENFGGDLDRVTLSGFSAGGASAHLHMLSPSSYGLFKNVMAQSGSALNPWVFQEKAKAKAFKIGENLDCSVQNSVKLLKCLREKSANEIVEQVQIFLDYLYNPFSPFGVVVEAEGPNNFQPFLAKNPIEIMKSGNFYKVPVIFSAAEDEGLYPSAEFVSDLSYLQEIEESWNHLLPSILDYKSSVSAESLDEISIIIRQHYMEDRRLNFDTFKQFNKIVNDRLFLYGIGRAAKLMQPHTKTYLYFYRFKAKYCVAQLGSHGIEDLGVAHGDDICIIFNWKIREEIPLTPDETLMAENLAQYYYDFASTSSARFNDIDIMPLDCDSHVKYLEILNPRECYTKISENFGNASFWSTLSTKFNEH</sequence>
<dbReference type="EMBL" id="GANO01000998">
    <property type="protein sequence ID" value="JAB58873.1"/>
    <property type="molecule type" value="mRNA"/>
</dbReference>
<dbReference type="ESTHER" id="9dipt-u5exe1">
    <property type="family name" value="Carb_B_Arthropoda"/>
</dbReference>
<protein>
    <recommendedName>
        <fullName evidence="6">Carboxylic ester hydrolase</fullName>
        <ecNumber evidence="6">3.1.1.-</ecNumber>
    </recommendedName>
</protein>
<name>U5EXE1_9DIPT</name>
<dbReference type="PROSITE" id="PS00122">
    <property type="entry name" value="CARBOXYLESTERASE_B_1"/>
    <property type="match status" value="1"/>
</dbReference>
<evidence type="ECO:0000256" key="1">
    <source>
        <dbReference type="ARBA" id="ARBA00005964"/>
    </source>
</evidence>
<reference evidence="8" key="1">
    <citation type="journal article" date="2014" name="Insect Biochem. Mol. Biol.">
        <title>An insight into the sialome of the frog biting fly, Corethrella appendiculata.</title>
        <authorList>
            <person name="Ribeiro J.M.C."/>
            <person name="Chagas A.C."/>
            <person name="Pham V.M."/>
            <person name="Lounibos L.P."/>
            <person name="Calvo E."/>
        </authorList>
    </citation>
    <scope>NUCLEOTIDE SEQUENCE</scope>
    <source>
        <tissue evidence="8">Salivary glands</tissue>
    </source>
</reference>
<organism evidence="8">
    <name type="scientific">Corethrella appendiculata</name>
    <dbReference type="NCBI Taxonomy" id="1370023"/>
    <lineage>
        <taxon>Eukaryota</taxon>
        <taxon>Metazoa</taxon>
        <taxon>Ecdysozoa</taxon>
        <taxon>Arthropoda</taxon>
        <taxon>Hexapoda</taxon>
        <taxon>Insecta</taxon>
        <taxon>Pterygota</taxon>
        <taxon>Neoptera</taxon>
        <taxon>Endopterygota</taxon>
        <taxon>Diptera</taxon>
        <taxon>Nematocera</taxon>
        <taxon>Culicoidea</taxon>
        <taxon>Chaoboridae</taxon>
        <taxon>Corethrella</taxon>
    </lineage>
</organism>
<evidence type="ECO:0000256" key="3">
    <source>
        <dbReference type="ARBA" id="ARBA00022801"/>
    </source>
</evidence>
<dbReference type="PANTHER" id="PTHR43142:SF1">
    <property type="entry name" value="CARBOXYLIC ESTER HYDROLASE"/>
    <property type="match status" value="1"/>
</dbReference>
<dbReference type="PANTHER" id="PTHR43142">
    <property type="entry name" value="CARBOXYLIC ESTER HYDROLASE"/>
    <property type="match status" value="1"/>
</dbReference>
<dbReference type="InterPro" id="IPR019819">
    <property type="entry name" value="Carboxylesterase_B_CS"/>
</dbReference>
<comment type="similarity">
    <text evidence="1 6">Belongs to the type-B carboxylesterase/lipase family.</text>
</comment>
<dbReference type="PROSITE" id="PS00941">
    <property type="entry name" value="CARBOXYLESTERASE_B_2"/>
    <property type="match status" value="1"/>
</dbReference>
<dbReference type="AlphaFoldDB" id="U5EXE1"/>
<feature type="chain" id="PRO_5005147763" description="Carboxylic ester hydrolase" evidence="6">
    <location>
        <begin position="24"/>
        <end position="553"/>
    </location>
</feature>